<dbReference type="PANTHER" id="PTHR45658:SF51">
    <property type="entry name" value="GATA TRANSCRIPTION FACTOR 8"/>
    <property type="match status" value="1"/>
</dbReference>
<reference evidence="6" key="1">
    <citation type="submission" date="2015-06" db="UniProtKB">
        <authorList>
            <consortium name="EnsemblPlants"/>
        </authorList>
    </citation>
    <scope>IDENTIFICATION</scope>
</reference>
<keyword evidence="5" id="KW-0010">Activator</keyword>
<dbReference type="PANTHER" id="PTHR45658">
    <property type="entry name" value="GATA TRANSCRIPTION FACTOR"/>
    <property type="match status" value="1"/>
</dbReference>
<dbReference type="PROSITE" id="PS00344">
    <property type="entry name" value="GATA_ZN_FINGER_1"/>
    <property type="match status" value="1"/>
</dbReference>
<evidence type="ECO:0000256" key="4">
    <source>
        <dbReference type="ARBA" id="ARBA00022833"/>
    </source>
</evidence>
<accession>M8BS93</accession>
<dbReference type="GO" id="GO:0006355">
    <property type="term" value="P:regulation of DNA-templated transcription"/>
    <property type="evidence" value="ECO:0007669"/>
    <property type="project" value="InterPro"/>
</dbReference>
<sequence>MASGRFMEEMMREHEQSLLEATCGGLFDHIEDLLDFPKEDSAEDVLLLDAPVPDSPLAARVLGGGVPPPAPASLEGQQQASLMVPPPPPAGDHSAAFLGALGDTHIGTSFSGSGRPWSVPLSPRPEPPVLVIPARARSKRSRASAFPAAIRAAVPAPEATILVPTPMFSSTSSYSEEPECIAESNSQPKKKKKAKRPTPPVTSDAEGDADYEEGSGTALAPGEVRRCTHCQIDKTPQWRAGPLGPKTLCNACGVRYKSGRLFPEYRPAASPTFVPAIHSNSHKKVVEMRQKVEPKGDDLLQFIRRRD</sequence>
<evidence type="ECO:0000256" key="5">
    <source>
        <dbReference type="ARBA" id="ARBA00023159"/>
    </source>
</evidence>
<dbReference type="PROSITE" id="PS50114">
    <property type="entry name" value="GATA_ZN_FINGER_2"/>
    <property type="match status" value="1"/>
</dbReference>
<dbReference type="GO" id="GO:0043565">
    <property type="term" value="F:sequence-specific DNA binding"/>
    <property type="evidence" value="ECO:0007669"/>
    <property type="project" value="InterPro"/>
</dbReference>
<comment type="similarity">
    <text evidence="1">Belongs to the type IV zinc-finger family. Class A subfamily.</text>
</comment>
<organism evidence="6">
    <name type="scientific">Aegilops tauschii</name>
    <name type="common">Tausch's goatgrass</name>
    <name type="synonym">Aegilops squarrosa</name>
    <dbReference type="NCBI Taxonomy" id="37682"/>
    <lineage>
        <taxon>Eukaryota</taxon>
        <taxon>Viridiplantae</taxon>
        <taxon>Streptophyta</taxon>
        <taxon>Embryophyta</taxon>
        <taxon>Tracheophyta</taxon>
        <taxon>Spermatophyta</taxon>
        <taxon>Magnoliopsida</taxon>
        <taxon>Liliopsida</taxon>
        <taxon>Poales</taxon>
        <taxon>Poaceae</taxon>
        <taxon>BOP clade</taxon>
        <taxon>Pooideae</taxon>
        <taxon>Triticodae</taxon>
        <taxon>Triticeae</taxon>
        <taxon>Triticinae</taxon>
        <taxon>Aegilops</taxon>
    </lineage>
</organism>
<dbReference type="GO" id="GO:0008270">
    <property type="term" value="F:zinc ion binding"/>
    <property type="evidence" value="ECO:0007669"/>
    <property type="project" value="UniProtKB-KW"/>
</dbReference>
<protein>
    <submittedName>
        <fullName evidence="6">GATA transcription factor 11</fullName>
    </submittedName>
</protein>
<evidence type="ECO:0000256" key="2">
    <source>
        <dbReference type="ARBA" id="ARBA00022723"/>
    </source>
</evidence>
<dbReference type="AlphaFoldDB" id="M8BS93"/>
<dbReference type="CDD" id="cd00202">
    <property type="entry name" value="ZnF_GATA"/>
    <property type="match status" value="1"/>
</dbReference>
<evidence type="ECO:0000313" key="6">
    <source>
        <dbReference type="EnsemblPlants" id="EMT09679"/>
    </source>
</evidence>
<dbReference type="InterPro" id="IPR013088">
    <property type="entry name" value="Znf_NHR/GATA"/>
</dbReference>
<dbReference type="SMART" id="SM00401">
    <property type="entry name" value="ZnF_GATA"/>
    <property type="match status" value="1"/>
</dbReference>
<dbReference type="GO" id="GO:0005634">
    <property type="term" value="C:nucleus"/>
    <property type="evidence" value="ECO:0007669"/>
    <property type="project" value="TreeGrafter"/>
</dbReference>
<dbReference type="Gene3D" id="3.30.50.10">
    <property type="entry name" value="Erythroid Transcription Factor GATA-1, subunit A"/>
    <property type="match status" value="1"/>
</dbReference>
<proteinExistence type="inferred from homology"/>
<dbReference type="EnsemblPlants" id="EMT09679">
    <property type="protein sequence ID" value="EMT09679"/>
    <property type="gene ID" value="F775_11212"/>
</dbReference>
<dbReference type="Pfam" id="PF00320">
    <property type="entry name" value="GATA"/>
    <property type="match status" value="1"/>
</dbReference>
<name>M8BS93_AEGTA</name>
<dbReference type="InterPro" id="IPR000679">
    <property type="entry name" value="Znf_GATA"/>
</dbReference>
<dbReference type="SUPFAM" id="SSF57716">
    <property type="entry name" value="Glucocorticoid receptor-like (DNA-binding domain)"/>
    <property type="match status" value="1"/>
</dbReference>
<keyword evidence="3" id="KW-0863">Zinc-finger</keyword>
<evidence type="ECO:0000256" key="1">
    <source>
        <dbReference type="ARBA" id="ARBA00005694"/>
    </source>
</evidence>
<dbReference type="InterPro" id="IPR051140">
    <property type="entry name" value="GATA_TF"/>
</dbReference>
<dbReference type="FunFam" id="3.30.50.10:FF:000018">
    <property type="entry name" value="GATA transcription factor"/>
    <property type="match status" value="1"/>
</dbReference>
<dbReference type="GO" id="GO:0030154">
    <property type="term" value="P:cell differentiation"/>
    <property type="evidence" value="ECO:0007669"/>
    <property type="project" value="TreeGrafter"/>
</dbReference>
<keyword evidence="4" id="KW-0862">Zinc</keyword>
<keyword evidence="2" id="KW-0479">Metal-binding</keyword>
<evidence type="ECO:0000256" key="3">
    <source>
        <dbReference type="ARBA" id="ARBA00022771"/>
    </source>
</evidence>